<feature type="chain" id="PRO_5046133318" evidence="2">
    <location>
        <begin position="31"/>
        <end position="453"/>
    </location>
</feature>
<reference evidence="3" key="1">
    <citation type="submission" date="2022-10" db="EMBL/GenBank/DDBJ databases">
        <title>Puccinia triticina Genome sequencing and assembly.</title>
        <authorList>
            <person name="Li C."/>
        </authorList>
    </citation>
    <scope>NUCLEOTIDE SEQUENCE</scope>
    <source>
        <strain evidence="3">Pt15</strain>
    </source>
</reference>
<feature type="compositionally biased region" description="Polar residues" evidence="1">
    <location>
        <begin position="298"/>
        <end position="307"/>
    </location>
</feature>
<dbReference type="RefSeq" id="XP_053026626.1">
    <property type="nucleotide sequence ID" value="XM_053162673.1"/>
</dbReference>
<evidence type="ECO:0000256" key="2">
    <source>
        <dbReference type="SAM" id="SignalP"/>
    </source>
</evidence>
<accession>A0ABY7D0I4</accession>
<evidence type="ECO:0000313" key="4">
    <source>
        <dbReference type="Proteomes" id="UP001164743"/>
    </source>
</evidence>
<gene>
    <name evidence="3" type="ORF">PtA15_13A472</name>
</gene>
<feature type="signal peptide" evidence="2">
    <location>
        <begin position="1"/>
        <end position="30"/>
    </location>
</feature>
<protein>
    <submittedName>
        <fullName evidence="3">Uncharacterized protein</fullName>
    </submittedName>
</protein>
<feature type="region of interest" description="Disordered" evidence="1">
    <location>
        <begin position="291"/>
        <end position="347"/>
    </location>
</feature>
<keyword evidence="4" id="KW-1185">Reference proteome</keyword>
<sequence length="453" mass="50180">MNRSMKSSKMKRRHCTLLFLSVWAIDQVSCNPVIQPLTDRAGSSFDFIPLSGPENHERENFNAIAEPLSLFPLSAGGAKDDRNRDDVHIPTSPGRLTGGYRGEEYPQTVSANCKQSAHDQLLSLFPLAPGGARAERDRDWNTIAKEGDVPNSPGPIIFGQHHADEYLQDHFAHNEQQSTSEEPPRVAIIAPGEGSNSRKRVREILPEEDHVLTRPRLSGPYNDGHDQDLSATDLEQSTLSIPSPSFRSSTPRFGKPRLNLPNLEENHEEPGPVSENDLQTASRMNMIAETPPIESKKTTSNPQSGTSLAPIKTDARDTPQPVAIITPEERTDSQKQARESFSAESHALNRLIYSGPDHNRRTPVSRKTLQTTAPMDMIPERPPVSDDGTPERTLEWEPPKMCGKAKLAAHFMAIHFQQAITDETTEGRDLGKDPAGMAQPVARGKGDYKRYFN</sequence>
<name>A0ABY7D0I4_9BASI</name>
<feature type="region of interest" description="Disordered" evidence="1">
    <location>
        <begin position="77"/>
        <end position="101"/>
    </location>
</feature>
<organism evidence="3 4">
    <name type="scientific">Puccinia triticina</name>
    <dbReference type="NCBI Taxonomy" id="208348"/>
    <lineage>
        <taxon>Eukaryota</taxon>
        <taxon>Fungi</taxon>
        <taxon>Dikarya</taxon>
        <taxon>Basidiomycota</taxon>
        <taxon>Pucciniomycotina</taxon>
        <taxon>Pucciniomycetes</taxon>
        <taxon>Pucciniales</taxon>
        <taxon>Pucciniaceae</taxon>
        <taxon>Puccinia</taxon>
    </lineage>
</organism>
<dbReference type="EMBL" id="CP110433">
    <property type="protein sequence ID" value="WAQ91071.1"/>
    <property type="molecule type" value="Genomic_DNA"/>
</dbReference>
<evidence type="ECO:0000313" key="3">
    <source>
        <dbReference type="EMBL" id="WAQ91071.1"/>
    </source>
</evidence>
<feature type="region of interest" description="Disordered" evidence="1">
    <location>
        <begin position="174"/>
        <end position="276"/>
    </location>
</feature>
<feature type="compositionally biased region" description="Basic and acidic residues" evidence="1">
    <location>
        <begin position="78"/>
        <end position="88"/>
    </location>
</feature>
<feature type="compositionally biased region" description="Basic and acidic residues" evidence="1">
    <location>
        <begin position="444"/>
        <end position="453"/>
    </location>
</feature>
<feature type="region of interest" description="Disordered" evidence="1">
    <location>
        <begin position="425"/>
        <end position="453"/>
    </location>
</feature>
<proteinExistence type="predicted"/>
<dbReference type="GeneID" id="77803568"/>
<dbReference type="Proteomes" id="UP001164743">
    <property type="component" value="Chromosome 13A"/>
</dbReference>
<feature type="compositionally biased region" description="Low complexity" evidence="1">
    <location>
        <begin position="237"/>
        <end position="263"/>
    </location>
</feature>
<evidence type="ECO:0000256" key="1">
    <source>
        <dbReference type="SAM" id="MobiDB-lite"/>
    </source>
</evidence>
<keyword evidence="2" id="KW-0732">Signal</keyword>
<feature type="compositionally biased region" description="Basic and acidic residues" evidence="1">
    <location>
        <begin position="202"/>
        <end position="212"/>
    </location>
</feature>
<feature type="compositionally biased region" description="Basic and acidic residues" evidence="1">
    <location>
        <begin position="327"/>
        <end position="338"/>
    </location>
</feature>